<evidence type="ECO:0000313" key="2">
    <source>
        <dbReference type="Proteomes" id="UP001501565"/>
    </source>
</evidence>
<accession>A0ABP7M243</accession>
<sequence>MSLYSWSDITIGATLKIPTSTVAGSPAFATEKQPKERETKAKLQINEFEENELKQKLERSDMNQSFEYNERTGAFYVKLSNISLEVVYFICKNNTIITLFNGLIIPFFQQCKTSAQQIKI</sequence>
<protein>
    <submittedName>
        <fullName evidence="1">Uncharacterized protein</fullName>
    </submittedName>
</protein>
<proteinExistence type="predicted"/>
<dbReference type="Proteomes" id="UP001501565">
    <property type="component" value="Unassembled WGS sequence"/>
</dbReference>
<evidence type="ECO:0000313" key="1">
    <source>
        <dbReference type="EMBL" id="GAA3912696.1"/>
    </source>
</evidence>
<keyword evidence="2" id="KW-1185">Reference proteome</keyword>
<name>A0ABP7M243_9GAMM</name>
<gene>
    <name evidence="1" type="ORF">GCM10022277_04290</name>
</gene>
<reference evidence="2" key="1">
    <citation type="journal article" date="2019" name="Int. J. Syst. Evol. Microbiol.">
        <title>The Global Catalogue of Microorganisms (GCM) 10K type strain sequencing project: providing services to taxonomists for standard genome sequencing and annotation.</title>
        <authorList>
            <consortium name="The Broad Institute Genomics Platform"/>
            <consortium name="The Broad Institute Genome Sequencing Center for Infectious Disease"/>
            <person name="Wu L."/>
            <person name="Ma J."/>
        </authorList>
    </citation>
    <scope>NUCLEOTIDE SEQUENCE [LARGE SCALE GENOMIC DNA]</scope>
    <source>
        <strain evidence="2">JCM 17551</strain>
    </source>
</reference>
<comment type="caution">
    <text evidence="1">The sequence shown here is derived from an EMBL/GenBank/DDBJ whole genome shotgun (WGS) entry which is preliminary data.</text>
</comment>
<dbReference type="EMBL" id="BAABBN010000004">
    <property type="protein sequence ID" value="GAA3912696.1"/>
    <property type="molecule type" value="Genomic_DNA"/>
</dbReference>
<organism evidence="1 2">
    <name type="scientific">Litoribacillus peritrichatus</name>
    <dbReference type="NCBI Taxonomy" id="718191"/>
    <lineage>
        <taxon>Bacteria</taxon>
        <taxon>Pseudomonadati</taxon>
        <taxon>Pseudomonadota</taxon>
        <taxon>Gammaproteobacteria</taxon>
        <taxon>Oceanospirillales</taxon>
        <taxon>Oceanospirillaceae</taxon>
        <taxon>Litoribacillus</taxon>
    </lineage>
</organism>